<dbReference type="AlphaFoldDB" id="A0A6P0UL26"/>
<protein>
    <recommendedName>
        <fullName evidence="2">DUF6089 domain-containing protein</fullName>
    </recommendedName>
</protein>
<dbReference type="RefSeq" id="WP_163605594.1">
    <property type="nucleotide sequence ID" value="NZ_JAABOO010000001.1"/>
</dbReference>
<dbReference type="Pfam" id="PF19573">
    <property type="entry name" value="DUF6089"/>
    <property type="match status" value="1"/>
</dbReference>
<evidence type="ECO:0000313" key="3">
    <source>
        <dbReference type="EMBL" id="NER12579.1"/>
    </source>
</evidence>
<feature type="signal peptide" evidence="1">
    <location>
        <begin position="1"/>
        <end position="19"/>
    </location>
</feature>
<dbReference type="SUPFAM" id="SSF56925">
    <property type="entry name" value="OMPA-like"/>
    <property type="match status" value="1"/>
</dbReference>
<gene>
    <name evidence="3" type="ORF">GWK08_03935</name>
</gene>
<dbReference type="InterPro" id="IPR045743">
    <property type="entry name" value="DUF6089"/>
</dbReference>
<reference evidence="3 4" key="1">
    <citation type="submission" date="2020-01" db="EMBL/GenBank/DDBJ databases">
        <title>Leptobacterium flavescens.</title>
        <authorList>
            <person name="Wang G."/>
        </authorList>
    </citation>
    <scope>NUCLEOTIDE SEQUENCE [LARGE SCALE GENOMIC DNA]</scope>
    <source>
        <strain evidence="3 4">KCTC 22160</strain>
    </source>
</reference>
<feature type="domain" description="DUF6089" evidence="2">
    <location>
        <begin position="3"/>
        <end position="225"/>
    </location>
</feature>
<evidence type="ECO:0000259" key="2">
    <source>
        <dbReference type="Pfam" id="PF19573"/>
    </source>
</evidence>
<sequence>MRKIVLILFLLTGMGLSKAQTHELGVFLGGSNYVGDIGATNHINPNQLAFGVLYKWNKSSRYSWRASFTVSDIVGDDADSDIRARNQRGFEFRNTVRELSVGLEFNFLEFNLHNFSKPITPYLYGGLSYFNSSELFFDNGVAIGNGNRNTFAIPMTLGIKGKLGQRIIIGAEVGARYTFTDNLDGSNPRDAATTQFRFGGLNTDDWYVFSGITITYTFGKKPCYYCFE</sequence>
<comment type="caution">
    <text evidence="3">The sequence shown here is derived from an EMBL/GenBank/DDBJ whole genome shotgun (WGS) entry which is preliminary data.</text>
</comment>
<name>A0A6P0UL26_9FLAO</name>
<keyword evidence="4" id="KW-1185">Reference proteome</keyword>
<organism evidence="3 4">
    <name type="scientific">Leptobacterium flavescens</name>
    <dbReference type="NCBI Taxonomy" id="472055"/>
    <lineage>
        <taxon>Bacteria</taxon>
        <taxon>Pseudomonadati</taxon>
        <taxon>Bacteroidota</taxon>
        <taxon>Flavobacteriia</taxon>
        <taxon>Flavobacteriales</taxon>
        <taxon>Flavobacteriaceae</taxon>
        <taxon>Leptobacterium</taxon>
    </lineage>
</organism>
<keyword evidence="1" id="KW-0732">Signal</keyword>
<evidence type="ECO:0000256" key="1">
    <source>
        <dbReference type="SAM" id="SignalP"/>
    </source>
</evidence>
<dbReference type="Proteomes" id="UP000468581">
    <property type="component" value="Unassembled WGS sequence"/>
</dbReference>
<dbReference type="InterPro" id="IPR011250">
    <property type="entry name" value="OMP/PagP_B-barrel"/>
</dbReference>
<evidence type="ECO:0000313" key="4">
    <source>
        <dbReference type="Proteomes" id="UP000468581"/>
    </source>
</evidence>
<proteinExistence type="predicted"/>
<dbReference type="EMBL" id="JAABOO010000001">
    <property type="protein sequence ID" value="NER12579.1"/>
    <property type="molecule type" value="Genomic_DNA"/>
</dbReference>
<dbReference type="Gene3D" id="2.40.160.20">
    <property type="match status" value="1"/>
</dbReference>
<feature type="chain" id="PRO_5026986593" description="DUF6089 domain-containing protein" evidence="1">
    <location>
        <begin position="20"/>
        <end position="228"/>
    </location>
</feature>
<accession>A0A6P0UL26</accession>